<feature type="region of interest" description="Disordered" evidence="1">
    <location>
        <begin position="47"/>
        <end position="67"/>
    </location>
</feature>
<evidence type="ECO:0000256" key="1">
    <source>
        <dbReference type="SAM" id="MobiDB-lite"/>
    </source>
</evidence>
<reference evidence="2" key="1">
    <citation type="journal article" date="2023" name="G3 (Bethesda)">
        <title>A reference genome for the long-term kleptoplast-retaining sea slug Elysia crispata morphotype clarki.</title>
        <authorList>
            <person name="Eastman K.E."/>
            <person name="Pendleton A.L."/>
            <person name="Shaikh M.A."/>
            <person name="Suttiyut T."/>
            <person name="Ogas R."/>
            <person name="Tomko P."/>
            <person name="Gavelis G."/>
            <person name="Widhalm J.R."/>
            <person name="Wisecaver J.H."/>
        </authorList>
    </citation>
    <scope>NUCLEOTIDE SEQUENCE</scope>
    <source>
        <strain evidence="2">ECLA1</strain>
    </source>
</reference>
<gene>
    <name evidence="2" type="ORF">RRG08_031167</name>
</gene>
<organism evidence="2 3">
    <name type="scientific">Elysia crispata</name>
    <name type="common">lettuce slug</name>
    <dbReference type="NCBI Taxonomy" id="231223"/>
    <lineage>
        <taxon>Eukaryota</taxon>
        <taxon>Metazoa</taxon>
        <taxon>Spiralia</taxon>
        <taxon>Lophotrochozoa</taxon>
        <taxon>Mollusca</taxon>
        <taxon>Gastropoda</taxon>
        <taxon>Heterobranchia</taxon>
        <taxon>Euthyneura</taxon>
        <taxon>Panpulmonata</taxon>
        <taxon>Sacoglossa</taxon>
        <taxon>Placobranchoidea</taxon>
        <taxon>Plakobranchidae</taxon>
        <taxon>Elysia</taxon>
    </lineage>
</organism>
<proteinExistence type="predicted"/>
<protein>
    <submittedName>
        <fullName evidence="2">Uncharacterized protein</fullName>
    </submittedName>
</protein>
<comment type="caution">
    <text evidence="2">The sequence shown here is derived from an EMBL/GenBank/DDBJ whole genome shotgun (WGS) entry which is preliminary data.</text>
</comment>
<evidence type="ECO:0000313" key="2">
    <source>
        <dbReference type="EMBL" id="KAK3768379.1"/>
    </source>
</evidence>
<accession>A0AAE0ZFD9</accession>
<name>A0AAE0ZFD9_9GAST</name>
<evidence type="ECO:0000313" key="3">
    <source>
        <dbReference type="Proteomes" id="UP001283361"/>
    </source>
</evidence>
<sequence>MAVAAVEKILCGIGGHGVCFHFDLSPPLHPSSSANVNQSLLDSTLIGRPANPHANQVTYHHPQGSRG</sequence>
<dbReference type="Proteomes" id="UP001283361">
    <property type="component" value="Unassembled WGS sequence"/>
</dbReference>
<dbReference type="AlphaFoldDB" id="A0AAE0ZFD9"/>
<keyword evidence="3" id="KW-1185">Reference proteome</keyword>
<dbReference type="EMBL" id="JAWDGP010004062">
    <property type="protein sequence ID" value="KAK3768379.1"/>
    <property type="molecule type" value="Genomic_DNA"/>
</dbReference>